<dbReference type="EMBL" id="JAYXUD010000022">
    <property type="protein sequence ID" value="MEC6900452.1"/>
    <property type="molecule type" value="Genomic_DNA"/>
</dbReference>
<comment type="function">
    <text evidence="4">Catalyzes the formation of sulfite from phosphoadenosine 5'-phosphosulfate (PAPS) using thioredoxin as an electron donor.</text>
</comment>
<dbReference type="NCBIfam" id="TIGR00434">
    <property type="entry name" value="cysH"/>
    <property type="match status" value="1"/>
</dbReference>
<comment type="catalytic activity">
    <reaction evidence="4">
        <text>[thioredoxin]-disulfide + sulfite + adenosine 3',5'-bisphosphate + 2 H(+) = [thioredoxin]-dithiol + 3'-phosphoadenylyl sulfate</text>
        <dbReference type="Rhea" id="RHEA:11724"/>
        <dbReference type="Rhea" id="RHEA-COMP:10698"/>
        <dbReference type="Rhea" id="RHEA-COMP:10700"/>
        <dbReference type="ChEBI" id="CHEBI:15378"/>
        <dbReference type="ChEBI" id="CHEBI:17359"/>
        <dbReference type="ChEBI" id="CHEBI:29950"/>
        <dbReference type="ChEBI" id="CHEBI:50058"/>
        <dbReference type="ChEBI" id="CHEBI:58339"/>
        <dbReference type="ChEBI" id="CHEBI:58343"/>
        <dbReference type="EC" id="1.8.4.8"/>
    </reaction>
</comment>
<evidence type="ECO:0000313" key="7">
    <source>
        <dbReference type="EMBL" id="SKC33692.1"/>
    </source>
</evidence>
<dbReference type="InterPro" id="IPR011800">
    <property type="entry name" value="PAPS_reductase_CysH"/>
</dbReference>
<keyword evidence="2 4" id="KW-0963">Cytoplasm</keyword>
<reference evidence="7 8" key="1">
    <citation type="submission" date="2017-02" db="EMBL/GenBank/DDBJ databases">
        <authorList>
            <person name="Peterson S.W."/>
        </authorList>
    </citation>
    <scope>NUCLEOTIDE SEQUENCE [LARGE SCALE GENOMIC DNA]</scope>
    <source>
        <strain evidence="7">Type strain: NCCB 100098</strain>
        <strain evidence="8">type strain: NCCB 100098</strain>
    </source>
</reference>
<dbReference type="InterPro" id="IPR004511">
    <property type="entry name" value="PAPS/APS_Rdtase"/>
</dbReference>
<comment type="similarity">
    <text evidence="1 4">Belongs to the PAPS reductase family. CysH subfamily.</text>
</comment>
<organism evidence="7 8">
    <name type="scientific">Photobacterium piscicola</name>
    <dbReference type="NCBI Taxonomy" id="1378299"/>
    <lineage>
        <taxon>Bacteria</taxon>
        <taxon>Pseudomonadati</taxon>
        <taxon>Pseudomonadota</taxon>
        <taxon>Gammaproteobacteria</taxon>
        <taxon>Vibrionales</taxon>
        <taxon>Vibrionaceae</taxon>
        <taxon>Photobacterium</taxon>
    </lineage>
</organism>
<dbReference type="PIRSF" id="PIRSF000857">
    <property type="entry name" value="PAPS_reductase"/>
    <property type="match status" value="1"/>
</dbReference>
<evidence type="ECO:0000256" key="2">
    <source>
        <dbReference type="ARBA" id="ARBA00022490"/>
    </source>
</evidence>
<dbReference type="GO" id="GO:0004604">
    <property type="term" value="F:phosphoadenylyl-sulfate reductase (thioredoxin) activity"/>
    <property type="evidence" value="ECO:0007669"/>
    <property type="project" value="UniProtKB-UniRule"/>
</dbReference>
<protein>
    <recommendedName>
        <fullName evidence="4">Phosphoadenosine 5'-phosphosulfate reductase</fullName>
        <shortName evidence="4">PAPS reductase</shortName>
        <ecNumber evidence="4">1.8.4.8</ecNumber>
    </recommendedName>
    <alternativeName>
        <fullName evidence="4">3'-phosphoadenylylsulfate reductase</fullName>
    </alternativeName>
    <alternativeName>
        <fullName evidence="4">PAPS reductase, thioredoxin dependent</fullName>
    </alternativeName>
    <alternativeName>
        <fullName evidence="4">PAPS sulfotransferase</fullName>
    </alternativeName>
    <alternativeName>
        <fullName evidence="4">PAdoPS reductase</fullName>
    </alternativeName>
</protein>
<dbReference type="FunFam" id="3.40.50.620:FF:000043">
    <property type="entry name" value="Phosphoadenosine phosphosulfate reductase"/>
    <property type="match status" value="1"/>
</dbReference>
<dbReference type="UniPathway" id="UPA00140">
    <property type="reaction ID" value="UER00206"/>
</dbReference>
<evidence type="ECO:0000256" key="3">
    <source>
        <dbReference type="ARBA" id="ARBA00023002"/>
    </source>
</evidence>
<dbReference type="NCBIfam" id="NF002537">
    <property type="entry name" value="PRK02090.1"/>
    <property type="match status" value="1"/>
</dbReference>
<feature type="active site" description="Nucleophile; cysteine thiosulfonate intermediate" evidence="4">
    <location>
        <position position="239"/>
    </location>
</feature>
<dbReference type="CDD" id="cd23945">
    <property type="entry name" value="PAPS_reductase"/>
    <property type="match status" value="1"/>
</dbReference>
<sequence length="254" mass="29137">MPRFQLAELLELPKVSQIIQLAEINATLETMTAQQRVQWALDNLEGEFALASSFGIQSAVMLHLVTEVRSNIAVILTDTGYLFTETYQFIDSLTKQLNLNLYIYRAQHSAAWQEARYGQLWLQGVEGIKQYNQLNKVEPMRRALSELNVGTWFSGLRREQADSRATLPVLAIQNGRFKFLPVIDWTNDDIDAYLLQHQLPYHPLKHHDYLSVGDIHTTVKWQPGMTEQETRFFGLKRECGLHEDNDTESQGSGI</sequence>
<comment type="subcellular location">
    <subcellularLocation>
        <location evidence="4">Cytoplasm</location>
    </subcellularLocation>
</comment>
<dbReference type="InterPro" id="IPR002500">
    <property type="entry name" value="PAPS_reduct_dom"/>
</dbReference>
<proteinExistence type="inferred from homology"/>
<dbReference type="Pfam" id="PF01507">
    <property type="entry name" value="PAPS_reduct"/>
    <property type="match status" value="1"/>
</dbReference>
<gene>
    <name evidence="4 7" type="primary">cysH</name>
    <name evidence="7" type="ORF">CZ809_03292</name>
    <name evidence="6" type="ORF">VXS00_17550</name>
</gene>
<keyword evidence="9" id="KW-1185">Reference proteome</keyword>
<evidence type="ECO:0000313" key="8">
    <source>
        <dbReference type="Proteomes" id="UP000189966"/>
    </source>
</evidence>
<dbReference type="Proteomes" id="UP000189966">
    <property type="component" value="Unassembled WGS sequence"/>
</dbReference>
<dbReference type="EC" id="1.8.4.8" evidence="4"/>
<dbReference type="NCBIfam" id="TIGR02057">
    <property type="entry name" value="PAPS_reductase"/>
    <property type="match status" value="1"/>
</dbReference>
<evidence type="ECO:0000256" key="1">
    <source>
        <dbReference type="ARBA" id="ARBA00009732"/>
    </source>
</evidence>
<dbReference type="GO" id="GO:0070814">
    <property type="term" value="P:hydrogen sulfide biosynthetic process"/>
    <property type="evidence" value="ECO:0007669"/>
    <property type="project" value="UniProtKB-UniRule"/>
</dbReference>
<dbReference type="PANTHER" id="PTHR46509:SF1">
    <property type="entry name" value="PHOSPHOADENOSINE PHOSPHOSULFATE REDUCTASE"/>
    <property type="match status" value="1"/>
</dbReference>
<feature type="domain" description="Phosphoadenosine phosphosulphate reductase" evidence="5">
    <location>
        <begin position="49"/>
        <end position="219"/>
    </location>
</feature>
<dbReference type="InterPro" id="IPR014729">
    <property type="entry name" value="Rossmann-like_a/b/a_fold"/>
</dbReference>
<evidence type="ECO:0000313" key="6">
    <source>
        <dbReference type="EMBL" id="MEC6900452.1"/>
    </source>
</evidence>
<evidence type="ECO:0000259" key="5">
    <source>
        <dbReference type="Pfam" id="PF01507"/>
    </source>
</evidence>
<dbReference type="GO" id="GO:0005737">
    <property type="term" value="C:cytoplasm"/>
    <property type="evidence" value="ECO:0007669"/>
    <property type="project" value="UniProtKB-SubCell"/>
</dbReference>
<keyword evidence="3 4" id="KW-0560">Oxidoreductase</keyword>
<accession>A0A1T5I3Q7</accession>
<reference evidence="6 9" key="2">
    <citation type="submission" date="2024-01" db="EMBL/GenBank/DDBJ databases">
        <title>Active colonisers of the gastrointestinal tract of Atlantic salmon farmed in a warm water region.</title>
        <authorList>
            <person name="Bowman J.P."/>
        </authorList>
    </citation>
    <scope>NUCLEOTIDE SEQUENCE [LARGE SCALE GENOMIC DNA]</scope>
    <source>
        <strain evidence="6 9">S4MW1</strain>
    </source>
</reference>
<dbReference type="OrthoDB" id="9794018at2"/>
<comment type="pathway">
    <text evidence="4">Sulfur metabolism; hydrogen sulfide biosynthesis; sulfite from sulfate: step 3/3.</text>
</comment>
<evidence type="ECO:0000313" key="9">
    <source>
        <dbReference type="Proteomes" id="UP001339429"/>
    </source>
</evidence>
<dbReference type="HAMAP" id="MF_00063">
    <property type="entry name" value="CysH"/>
    <property type="match status" value="1"/>
</dbReference>
<dbReference type="PANTHER" id="PTHR46509">
    <property type="entry name" value="PHOSPHOADENOSINE PHOSPHOSULFATE REDUCTASE"/>
    <property type="match status" value="1"/>
</dbReference>
<dbReference type="Gene3D" id="3.40.50.620">
    <property type="entry name" value="HUPs"/>
    <property type="match status" value="1"/>
</dbReference>
<dbReference type="RefSeq" id="WP_080158642.1">
    <property type="nucleotide sequence ID" value="NZ_CP175534.1"/>
</dbReference>
<dbReference type="GO" id="GO:0019379">
    <property type="term" value="P:sulfate assimilation, phosphoadenylyl sulfate reduction by phosphoadenylyl-sulfate reductase (thioredoxin)"/>
    <property type="evidence" value="ECO:0007669"/>
    <property type="project" value="UniProtKB-UniRule"/>
</dbReference>
<evidence type="ECO:0000256" key="4">
    <source>
        <dbReference type="HAMAP-Rule" id="MF_00063"/>
    </source>
</evidence>
<dbReference type="AlphaFoldDB" id="A0A1T5I3Q7"/>
<dbReference type="SUPFAM" id="SSF52402">
    <property type="entry name" value="Adenine nucleotide alpha hydrolases-like"/>
    <property type="match status" value="1"/>
</dbReference>
<name>A0A1T5I3Q7_9GAMM</name>
<dbReference type="EMBL" id="FUZI01000008">
    <property type="protein sequence ID" value="SKC33692.1"/>
    <property type="molecule type" value="Genomic_DNA"/>
</dbReference>
<comment type="caution">
    <text evidence="4">Lacks conserved residue(s) required for the propagation of feature annotation.</text>
</comment>
<dbReference type="Proteomes" id="UP001339429">
    <property type="component" value="Unassembled WGS sequence"/>
</dbReference>